<accession>A0A0F9IW73</accession>
<sequence length="173" mass="20337">MIDIYNSENSKLLQGKDIRDRLPNPKDLIFDYDDVLARGLYHIDKSLGEKETTDAMKAFSKAIFKTGFYFCIFLDRDYRNTSILEIGNKLKQLSKNNDFLEKVVGFYEKALIYRITGSFITEFNKLRDNFIILLFLLFEEGTLHRRMNSQELTKYLADIFNGFSNIIQRLNSK</sequence>
<evidence type="ECO:0000313" key="1">
    <source>
        <dbReference type="EMBL" id="KKM61654.1"/>
    </source>
</evidence>
<comment type="caution">
    <text evidence="1">The sequence shown here is derived from an EMBL/GenBank/DDBJ whole genome shotgun (WGS) entry which is preliminary data.</text>
</comment>
<name>A0A0F9IW73_9ZZZZ</name>
<dbReference type="AlphaFoldDB" id="A0A0F9IW73"/>
<gene>
    <name evidence="1" type="ORF">LCGC14_1529550</name>
</gene>
<organism evidence="1">
    <name type="scientific">marine sediment metagenome</name>
    <dbReference type="NCBI Taxonomy" id="412755"/>
    <lineage>
        <taxon>unclassified sequences</taxon>
        <taxon>metagenomes</taxon>
        <taxon>ecological metagenomes</taxon>
    </lineage>
</organism>
<reference evidence="1" key="1">
    <citation type="journal article" date="2015" name="Nature">
        <title>Complex archaea that bridge the gap between prokaryotes and eukaryotes.</title>
        <authorList>
            <person name="Spang A."/>
            <person name="Saw J.H."/>
            <person name="Jorgensen S.L."/>
            <person name="Zaremba-Niedzwiedzka K."/>
            <person name="Martijn J."/>
            <person name="Lind A.E."/>
            <person name="van Eijk R."/>
            <person name="Schleper C."/>
            <person name="Guy L."/>
            <person name="Ettema T.J."/>
        </authorList>
    </citation>
    <scope>NUCLEOTIDE SEQUENCE</scope>
</reference>
<proteinExistence type="predicted"/>
<protein>
    <submittedName>
        <fullName evidence="1">Uncharacterized protein</fullName>
    </submittedName>
</protein>
<dbReference type="EMBL" id="LAZR01011442">
    <property type="protein sequence ID" value="KKM61654.1"/>
    <property type="molecule type" value="Genomic_DNA"/>
</dbReference>